<name>A0A9P0E9Q7_NEZVI</name>
<evidence type="ECO:0000256" key="1">
    <source>
        <dbReference type="ARBA" id="ARBA00009670"/>
    </source>
</evidence>
<dbReference type="CDD" id="cd13969">
    <property type="entry name" value="ADCK1-like"/>
    <property type="match status" value="1"/>
</dbReference>
<dbReference type="PANTHER" id="PTHR43173">
    <property type="entry name" value="ABC1 FAMILY PROTEIN"/>
    <property type="match status" value="1"/>
</dbReference>
<keyword evidence="5" id="KW-1185">Reference proteome</keyword>
<evidence type="ECO:0000256" key="2">
    <source>
        <dbReference type="SAM" id="Phobius"/>
    </source>
</evidence>
<evidence type="ECO:0000313" key="5">
    <source>
        <dbReference type="Proteomes" id="UP001152798"/>
    </source>
</evidence>
<dbReference type="Pfam" id="PF03109">
    <property type="entry name" value="ABC1"/>
    <property type="match status" value="1"/>
</dbReference>
<gene>
    <name evidence="4" type="ORF">NEZAVI_LOCUS2097</name>
</gene>
<keyword evidence="2" id="KW-1133">Transmembrane helix</keyword>
<dbReference type="InterPro" id="IPR051130">
    <property type="entry name" value="Mito_struct-func_regulator"/>
</dbReference>
<organism evidence="4 5">
    <name type="scientific">Nezara viridula</name>
    <name type="common">Southern green stink bug</name>
    <name type="synonym">Cimex viridulus</name>
    <dbReference type="NCBI Taxonomy" id="85310"/>
    <lineage>
        <taxon>Eukaryota</taxon>
        <taxon>Metazoa</taxon>
        <taxon>Ecdysozoa</taxon>
        <taxon>Arthropoda</taxon>
        <taxon>Hexapoda</taxon>
        <taxon>Insecta</taxon>
        <taxon>Pterygota</taxon>
        <taxon>Neoptera</taxon>
        <taxon>Paraneoptera</taxon>
        <taxon>Hemiptera</taxon>
        <taxon>Heteroptera</taxon>
        <taxon>Panheteroptera</taxon>
        <taxon>Pentatomomorpha</taxon>
        <taxon>Pentatomoidea</taxon>
        <taxon>Pentatomidae</taxon>
        <taxon>Pentatominae</taxon>
        <taxon>Nezara</taxon>
    </lineage>
</organism>
<dbReference type="InterPro" id="IPR011009">
    <property type="entry name" value="Kinase-like_dom_sf"/>
</dbReference>
<sequence>MLRRLCFTDDMTVFSIRNAFTHYCKNRLPINQIKSFHLRPNASTKYEKPKSNRRWIIYSTIVAGSFGTGLVYYYSRPESERRFIRVTIGGIARFIRSSKIGAVITLDYLWSPWGVPDDDPAYEEILSKVHKRAAQRILDGCLKNGGLYIKLGQGLVVMDHILPPEYIENLRVLQDKCLNHEKDEIHVIFKEDFNKSLNDCFSSFNDEPIAAASLAQVYRATTKDGKDVAVKVQYIDLQDRFVGDIATLRFLLTIAGWIHKDFDFAWVLNELRGTLEKELNFENEAKNSERCSKDLSCFPFIHVPKVFWDLTSKRVLTAEFVEGIKISDKEALKKGRFSLADIDTKLFKAFAQQIFHSGFVHADPHAGNILVRPSKKVKGAELVILDHGLYEEVPDNVRESLRLLWKYMVLNDHEKMKKYSMQLGVAEVDYRLFCIALGQRYIPSPSRDQQDSDIVRLFFAPRKHGSRRKQFSPEERAKIHLEIMELRSRCLEIFRHIPGKLMLVTRNINTIRSIARGHGDPIDRYKVMARCATEGSFAVDQSGFFGKLRIYKELLNFELSLWWNGIKHKLFTFLFRAVQFVNRLKFSSSSKEIII</sequence>
<dbReference type="PANTHER" id="PTHR43173:SF28">
    <property type="entry name" value="AARF DOMAIN CONTAINING KINASE 5"/>
    <property type="match status" value="1"/>
</dbReference>
<comment type="similarity">
    <text evidence="1">Belongs to the protein kinase superfamily. ADCK protein kinase family.</text>
</comment>
<dbReference type="OrthoDB" id="427480at2759"/>
<reference evidence="4" key="1">
    <citation type="submission" date="2022-01" db="EMBL/GenBank/DDBJ databases">
        <authorList>
            <person name="King R."/>
        </authorList>
    </citation>
    <scope>NUCLEOTIDE SEQUENCE</scope>
</reference>
<dbReference type="InterPro" id="IPR045307">
    <property type="entry name" value="ADCK1_dom"/>
</dbReference>
<dbReference type="InterPro" id="IPR004147">
    <property type="entry name" value="ABC1_dom"/>
</dbReference>
<dbReference type="AlphaFoldDB" id="A0A9P0E9Q7"/>
<feature type="domain" description="ABC1 atypical kinase-like" evidence="3">
    <location>
        <begin position="173"/>
        <end position="419"/>
    </location>
</feature>
<protein>
    <recommendedName>
        <fullName evidence="3">ABC1 atypical kinase-like domain-containing protein</fullName>
    </recommendedName>
</protein>
<evidence type="ECO:0000313" key="4">
    <source>
        <dbReference type="EMBL" id="CAH1390994.1"/>
    </source>
</evidence>
<keyword evidence="2" id="KW-0472">Membrane</keyword>
<keyword evidence="2" id="KW-0812">Transmembrane</keyword>
<evidence type="ECO:0000259" key="3">
    <source>
        <dbReference type="Pfam" id="PF03109"/>
    </source>
</evidence>
<accession>A0A9P0E9Q7</accession>
<dbReference type="EMBL" id="OV725077">
    <property type="protein sequence ID" value="CAH1390994.1"/>
    <property type="molecule type" value="Genomic_DNA"/>
</dbReference>
<feature type="transmembrane region" description="Helical" evidence="2">
    <location>
        <begin position="55"/>
        <end position="75"/>
    </location>
</feature>
<proteinExistence type="inferred from homology"/>
<dbReference type="SUPFAM" id="SSF56112">
    <property type="entry name" value="Protein kinase-like (PK-like)"/>
    <property type="match status" value="1"/>
</dbReference>
<dbReference type="Proteomes" id="UP001152798">
    <property type="component" value="Chromosome 1"/>
</dbReference>